<dbReference type="Proteomes" id="UP000283633">
    <property type="component" value="Unassembled WGS sequence"/>
</dbReference>
<accession>A0A3R8KZ98</accession>
<reference evidence="1 2" key="1">
    <citation type="submission" date="2018-08" db="EMBL/GenBank/DDBJ databases">
        <title>Genome Lactobacillus garii FI11369.</title>
        <authorList>
            <person name="Diaz M."/>
            <person name="Narbad A."/>
        </authorList>
    </citation>
    <scope>NUCLEOTIDE SEQUENCE [LARGE SCALE GENOMIC DNA]</scope>
    <source>
        <strain evidence="1 2">FI11369</strain>
    </source>
</reference>
<dbReference type="EMBL" id="QWZQ01000056">
    <property type="protein sequence ID" value="RRK09429.1"/>
    <property type="molecule type" value="Genomic_DNA"/>
</dbReference>
<dbReference type="RefSeq" id="WP_125073241.1">
    <property type="nucleotide sequence ID" value="NZ_QWZQ01000056.1"/>
</dbReference>
<dbReference type="OrthoDB" id="2324318at2"/>
<evidence type="ECO:0000313" key="1">
    <source>
        <dbReference type="EMBL" id="RRK09429.1"/>
    </source>
</evidence>
<keyword evidence="2" id="KW-1185">Reference proteome</keyword>
<organism evidence="1 2">
    <name type="scientific">Lactiplantibacillus garii</name>
    <dbReference type="NCBI Taxonomy" id="2306423"/>
    <lineage>
        <taxon>Bacteria</taxon>
        <taxon>Bacillati</taxon>
        <taxon>Bacillota</taxon>
        <taxon>Bacilli</taxon>
        <taxon>Lactobacillales</taxon>
        <taxon>Lactobacillaceae</taxon>
        <taxon>Lactiplantibacillus</taxon>
    </lineage>
</organism>
<name>A0A3R8KZ98_9LACO</name>
<protein>
    <submittedName>
        <fullName evidence="1">Uncharacterized protein</fullName>
    </submittedName>
</protein>
<evidence type="ECO:0000313" key="2">
    <source>
        <dbReference type="Proteomes" id="UP000283633"/>
    </source>
</evidence>
<dbReference type="AlphaFoldDB" id="A0A3R8KZ98"/>
<sequence>MLALKIEPGIITSRTIEINGELAYTIVLTARRYRRSAFKISVTALTLLGATTIRREHFTDLTSAREAFQATVTDLQHLQTR</sequence>
<proteinExistence type="predicted"/>
<gene>
    <name evidence="1" type="ORF">D1831_12695</name>
</gene>
<comment type="caution">
    <text evidence="1">The sequence shown here is derived from an EMBL/GenBank/DDBJ whole genome shotgun (WGS) entry which is preliminary data.</text>
</comment>